<evidence type="ECO:0008006" key="4">
    <source>
        <dbReference type="Google" id="ProtNLM"/>
    </source>
</evidence>
<evidence type="ECO:0000256" key="1">
    <source>
        <dbReference type="SAM" id="MobiDB-lite"/>
    </source>
</evidence>
<organism evidence="2 3">
    <name type="scientific">Steroidobacter denitrificans</name>
    <dbReference type="NCBI Taxonomy" id="465721"/>
    <lineage>
        <taxon>Bacteria</taxon>
        <taxon>Pseudomonadati</taxon>
        <taxon>Pseudomonadota</taxon>
        <taxon>Gammaproteobacteria</taxon>
        <taxon>Steroidobacterales</taxon>
        <taxon>Steroidobacteraceae</taxon>
        <taxon>Steroidobacter</taxon>
    </lineage>
</organism>
<dbReference type="AlphaFoldDB" id="A0A127FBQ5"/>
<keyword evidence="3" id="KW-1185">Reference proteome</keyword>
<reference evidence="2 3" key="1">
    <citation type="submission" date="2015-06" db="EMBL/GenBank/DDBJ databases">
        <title>A Comprehensive Approach to Explore the Metabolic and Phylogenetic Diversity of Bacterial Steroid Degradation in the Environment: Testosterone as an Example.</title>
        <authorList>
            <person name="Yang F.-C."/>
            <person name="Chen Y.-L."/>
            <person name="Yu C.-P."/>
            <person name="Tang S.-L."/>
            <person name="Wang P.-H."/>
            <person name="Ismail W."/>
            <person name="Wang C.-H."/>
            <person name="Yang C.-Y."/>
            <person name="Chiang Y.-R."/>
        </authorList>
    </citation>
    <scope>NUCLEOTIDE SEQUENCE [LARGE SCALE GENOMIC DNA]</scope>
    <source>
        <strain evidence="2 3">DSM 18526</strain>
    </source>
</reference>
<dbReference type="InterPro" id="IPR021732">
    <property type="entry name" value="DUF3301"/>
</dbReference>
<dbReference type="KEGG" id="sdf:ACG33_12200"/>
<evidence type="ECO:0000313" key="3">
    <source>
        <dbReference type="Proteomes" id="UP000070250"/>
    </source>
</evidence>
<dbReference type="OrthoDB" id="5959530at2"/>
<evidence type="ECO:0000313" key="2">
    <source>
        <dbReference type="EMBL" id="AMN47846.1"/>
    </source>
</evidence>
<dbReference type="EMBL" id="CP011971">
    <property type="protein sequence ID" value="AMN47846.1"/>
    <property type="molecule type" value="Genomic_DNA"/>
</dbReference>
<protein>
    <recommendedName>
        <fullName evidence="4">DUF3301 domain-containing protein</fullName>
    </recommendedName>
</protein>
<gene>
    <name evidence="2" type="ORF">ACG33_12200</name>
</gene>
<dbReference type="Proteomes" id="UP000070250">
    <property type="component" value="Chromosome"/>
</dbReference>
<proteinExistence type="predicted"/>
<feature type="compositionally biased region" description="Basic residues" evidence="1">
    <location>
        <begin position="141"/>
        <end position="154"/>
    </location>
</feature>
<dbReference type="STRING" id="465721.ACG33_12200"/>
<accession>A0A127FBQ5</accession>
<feature type="region of interest" description="Disordered" evidence="1">
    <location>
        <begin position="101"/>
        <end position="160"/>
    </location>
</feature>
<dbReference type="RefSeq" id="WP_083536859.1">
    <property type="nucleotide sequence ID" value="NZ_CP011971.1"/>
</dbReference>
<sequence>MELGWSALALLCLAGLIAWFWQDSLAARESANAAATEACRRLGLQFLDGTAAFVRLSPIRESGRLKLRRTYVFDYTANSIERRQGFVILIGSRVESLGYAPGEVSPDGSPRPADTPRAQIQGQSVVEYRFAPDTTSALMPPRKHTLRLSSKRRPPGQAAR</sequence>
<name>A0A127FBQ5_STEDE</name>
<dbReference type="Pfam" id="PF11743">
    <property type="entry name" value="DUF3301"/>
    <property type="match status" value="1"/>
</dbReference>